<feature type="domain" description="Phage spike trimer" evidence="2">
    <location>
        <begin position="131"/>
        <end position="173"/>
    </location>
</feature>
<dbReference type="Proteomes" id="UP000663491">
    <property type="component" value="Segment"/>
</dbReference>
<dbReference type="SMR" id="A0A873WEH2"/>
<dbReference type="Pfam" id="PF18715">
    <property type="entry name" value="Phage_spike"/>
    <property type="match status" value="1"/>
</dbReference>
<evidence type="ECO:0000313" key="3">
    <source>
        <dbReference type="EMBL" id="QPB08623.1"/>
    </source>
</evidence>
<dbReference type="Pfam" id="PF04717">
    <property type="entry name" value="Phage_base_V"/>
    <property type="match status" value="1"/>
</dbReference>
<dbReference type="Gene3D" id="6.20.150.10">
    <property type="match status" value="1"/>
</dbReference>
<organism evidence="3 4">
    <name type="scientific">Burkholderia phage Mica</name>
    <dbReference type="NCBI Taxonomy" id="2767579"/>
    <lineage>
        <taxon>Viruses</taxon>
        <taxon>Duplodnaviria</taxon>
        <taxon>Heunggongvirae</taxon>
        <taxon>Uroviricota</taxon>
        <taxon>Caudoviricetes</taxon>
        <taxon>Micavirus</taxon>
        <taxon>Micavirus Mica</taxon>
    </lineage>
</organism>
<gene>
    <name evidence="3" type="ORF">CPT_Mica_010</name>
</gene>
<dbReference type="EMBL" id="MT701586">
    <property type="protein sequence ID" value="QPB08623.1"/>
    <property type="molecule type" value="Genomic_DNA"/>
</dbReference>
<accession>A0A873WEH2</accession>
<dbReference type="InterPro" id="IPR037026">
    <property type="entry name" value="Vgr_OB-fold_dom_sf"/>
</dbReference>
<proteinExistence type="predicted"/>
<reference evidence="3" key="1">
    <citation type="submission" date="2020-07" db="EMBL/GenBank/DDBJ databases">
        <title>Complete genome sequence of Burkholderia cenocepacia myophage Mica.</title>
        <authorList>
            <person name="Garcia J.A."/>
            <person name="Yao G.W."/>
            <person name="Guadalupe Vizoso-Pinto M."/>
            <person name="Gonzalez C."/>
            <person name="Liu M.L."/>
            <person name="Gill J."/>
        </authorList>
    </citation>
    <scope>NUCLEOTIDE SEQUENCE</scope>
</reference>
<dbReference type="InterPro" id="IPR013046">
    <property type="entry name" value="GpV/Gp45"/>
</dbReference>
<dbReference type="InterPro" id="IPR040629">
    <property type="entry name" value="Phage_spike"/>
</dbReference>
<name>A0A873WEH2_9CAUD</name>
<evidence type="ECO:0000259" key="1">
    <source>
        <dbReference type="Pfam" id="PF04717"/>
    </source>
</evidence>
<dbReference type="InterPro" id="IPR006531">
    <property type="entry name" value="Gp5/Vgr_OB"/>
</dbReference>
<dbReference type="NCBIfam" id="TIGR01644">
    <property type="entry name" value="phage_P2_V"/>
    <property type="match status" value="1"/>
</dbReference>
<keyword evidence="4" id="KW-1185">Reference proteome</keyword>
<protein>
    <submittedName>
        <fullName evidence="3">Baseplate spike protein</fullName>
    </submittedName>
</protein>
<dbReference type="Gene3D" id="2.40.50.230">
    <property type="entry name" value="Gp5 N-terminal domain"/>
    <property type="match status" value="1"/>
</dbReference>
<feature type="domain" description="Gp5/Type VI secretion system Vgr protein OB-fold" evidence="1">
    <location>
        <begin position="20"/>
        <end position="85"/>
    </location>
</feature>
<evidence type="ECO:0000259" key="2">
    <source>
        <dbReference type="Pfam" id="PF18715"/>
    </source>
</evidence>
<sequence>MSDYDLSETYRKLAALIRFGTIADVDLANARVTCNVGGLTTDWLPWHAGRAGTTRRWSAPTQGEQVIVFAPGGDTTLGFVMPGFYQDDHPAPSNSADVDMTQYPDGSTVQYDSASNTLTVNVVGNGNVVVNCKVATVKADTSVTLDTPMVHATKDMQIDGNLGVTGAMAVQGQGASGAVSTFAGTIKVTGGDVLADSIALKGHHHTAQGSNAPTTPAQA</sequence>
<evidence type="ECO:0000313" key="4">
    <source>
        <dbReference type="Proteomes" id="UP000663491"/>
    </source>
</evidence>